<name>A0A6H0G0B5_ACIPI</name>
<dbReference type="AlphaFoldDB" id="A0A6H0G0B5"/>
<evidence type="ECO:0000313" key="4">
    <source>
        <dbReference type="Proteomes" id="UP000501692"/>
    </source>
</evidence>
<feature type="chain" id="PRO_5026300227" evidence="2">
    <location>
        <begin position="28"/>
        <end position="225"/>
    </location>
</feature>
<dbReference type="Proteomes" id="UP000501692">
    <property type="component" value="Plasmid pA1254_2"/>
</dbReference>
<keyword evidence="3" id="KW-0614">Plasmid</keyword>
<organism evidence="3 4">
    <name type="scientific">Acinetobacter pittii</name>
    <name type="common">Acinetobacter genomosp. 3</name>
    <dbReference type="NCBI Taxonomy" id="48296"/>
    <lineage>
        <taxon>Bacteria</taxon>
        <taxon>Pseudomonadati</taxon>
        <taxon>Pseudomonadota</taxon>
        <taxon>Gammaproteobacteria</taxon>
        <taxon>Moraxellales</taxon>
        <taxon>Moraxellaceae</taxon>
        <taxon>Acinetobacter</taxon>
        <taxon>Acinetobacter calcoaceticus/baumannii complex</taxon>
    </lineage>
</organism>
<dbReference type="InterPro" id="IPR014158">
    <property type="entry name" value="T4SS_VirB5"/>
</dbReference>
<dbReference type="SUPFAM" id="SSF101082">
    <property type="entry name" value="Typo IV secretion system protein TraC"/>
    <property type="match status" value="1"/>
</dbReference>
<accession>A0A6H0G0B5</accession>
<evidence type="ECO:0000313" key="3">
    <source>
        <dbReference type="EMBL" id="QIT20024.1"/>
    </source>
</evidence>
<dbReference type="RefSeq" id="WP_167564508.1">
    <property type="nucleotide sequence ID" value="NZ_CP049808.1"/>
</dbReference>
<dbReference type="InterPro" id="IPR023220">
    <property type="entry name" value="T4SS_VirB5-domain"/>
</dbReference>
<dbReference type="EMBL" id="CP049808">
    <property type="protein sequence ID" value="QIT20024.1"/>
    <property type="molecule type" value="Genomic_DNA"/>
</dbReference>
<gene>
    <name evidence="3" type="primary">virB5</name>
    <name evidence="3" type="ORF">G8E09_19640</name>
</gene>
<reference evidence="3 4" key="1">
    <citation type="submission" date="2020-03" db="EMBL/GenBank/DDBJ databases">
        <authorList>
            <person name="Zhang L."/>
            <person name="Han X."/>
            <person name="Chen Y."/>
            <person name="Yu Y."/>
        </authorList>
    </citation>
    <scope>NUCLEOTIDE SEQUENCE [LARGE SCALE GENOMIC DNA]</scope>
    <source>
        <strain evidence="3 4">A1254</strain>
        <plasmid evidence="4">pa1254_2</plasmid>
    </source>
</reference>
<sequence length="225" mass="24434">MKYKLKTIALTLAISFGSVSIVNVANAGIPVVDAGSIAQALIQVQQLTDQIKNQIAQINTMQNQLKATTGSRNLGELFNNPALRNYLPTDYANLYDAVKSGNAGKIGSAMQNLQKQEDAYNKGQGSGAQRKQTELLMQKAVNTQALEAQLGRLQNIEKLMSQINYATDAKAAADLQNRIAVETALTQAEGNRIALMSQLHQANMQLAEQQRVQQSKTRLLRGAGH</sequence>
<dbReference type="Gene3D" id="1.20.58.430">
    <property type="entry name" value="Type IV secretion system, VirB5-domain"/>
    <property type="match status" value="1"/>
</dbReference>
<keyword evidence="2" id="KW-0732">Signal</keyword>
<dbReference type="CDD" id="cd14262">
    <property type="entry name" value="VirB5_like"/>
    <property type="match status" value="1"/>
</dbReference>
<dbReference type="NCBIfam" id="TIGR02791">
    <property type="entry name" value="VirB5"/>
    <property type="match status" value="1"/>
</dbReference>
<protein>
    <submittedName>
        <fullName evidence="3">P-type DNA transfer protein VirB5</fullName>
    </submittedName>
</protein>
<dbReference type="Pfam" id="PF07996">
    <property type="entry name" value="T4SS"/>
    <property type="match status" value="1"/>
</dbReference>
<feature type="coiled-coil region" evidence="1">
    <location>
        <begin position="37"/>
        <end position="64"/>
    </location>
</feature>
<keyword evidence="1" id="KW-0175">Coiled coil</keyword>
<feature type="signal peptide" evidence="2">
    <location>
        <begin position="1"/>
        <end position="27"/>
    </location>
</feature>
<geneLocation type="plasmid" evidence="4">
    <name>pa1254_2</name>
</geneLocation>
<proteinExistence type="predicted"/>
<evidence type="ECO:0000256" key="2">
    <source>
        <dbReference type="SAM" id="SignalP"/>
    </source>
</evidence>
<evidence type="ECO:0000256" key="1">
    <source>
        <dbReference type="SAM" id="Coils"/>
    </source>
</evidence>